<dbReference type="Pfam" id="PF02659">
    <property type="entry name" value="Mntp"/>
    <property type="match status" value="1"/>
</dbReference>
<keyword evidence="3 5" id="KW-1133">Transmembrane helix</keyword>
<evidence type="ECO:0000256" key="5">
    <source>
        <dbReference type="SAM" id="Phobius"/>
    </source>
</evidence>
<evidence type="ECO:0000256" key="2">
    <source>
        <dbReference type="ARBA" id="ARBA00022692"/>
    </source>
</evidence>
<dbReference type="EMBL" id="BARU01013476">
    <property type="protein sequence ID" value="GAH37269.1"/>
    <property type="molecule type" value="Genomic_DNA"/>
</dbReference>
<keyword evidence="2 5" id="KW-0812">Transmembrane</keyword>
<proteinExistence type="predicted"/>
<name>X1G6S4_9ZZZZ</name>
<gene>
    <name evidence="6" type="ORF">S03H2_24313</name>
</gene>
<keyword evidence="4 5" id="KW-0472">Membrane</keyword>
<evidence type="ECO:0000313" key="6">
    <source>
        <dbReference type="EMBL" id="GAH37269.1"/>
    </source>
</evidence>
<feature type="non-terminal residue" evidence="6">
    <location>
        <position position="1"/>
    </location>
</feature>
<dbReference type="PANTHER" id="PTHR35529">
    <property type="entry name" value="MANGANESE EFFLUX PUMP MNTP-RELATED"/>
    <property type="match status" value="1"/>
</dbReference>
<dbReference type="InterPro" id="IPR003810">
    <property type="entry name" value="Mntp/YtaF"/>
</dbReference>
<reference evidence="6" key="1">
    <citation type="journal article" date="2014" name="Front. Microbiol.">
        <title>High frequency of phylogenetically diverse reductive dehalogenase-homologous genes in deep subseafloor sedimentary metagenomes.</title>
        <authorList>
            <person name="Kawai M."/>
            <person name="Futagami T."/>
            <person name="Toyoda A."/>
            <person name="Takaki Y."/>
            <person name="Nishi S."/>
            <person name="Hori S."/>
            <person name="Arai W."/>
            <person name="Tsubouchi T."/>
            <person name="Morono Y."/>
            <person name="Uchiyama I."/>
            <person name="Ito T."/>
            <person name="Fujiyama A."/>
            <person name="Inagaki F."/>
            <person name="Takami H."/>
        </authorList>
    </citation>
    <scope>NUCLEOTIDE SEQUENCE</scope>
    <source>
        <strain evidence="6">Expedition CK06-06</strain>
    </source>
</reference>
<organism evidence="6">
    <name type="scientific">marine sediment metagenome</name>
    <dbReference type="NCBI Taxonomy" id="412755"/>
    <lineage>
        <taxon>unclassified sequences</taxon>
        <taxon>metagenomes</taxon>
        <taxon>ecological metagenomes</taxon>
    </lineage>
</organism>
<protein>
    <recommendedName>
        <fullName evidence="7">Cation/H+ exchanger domain-containing protein</fullName>
    </recommendedName>
</protein>
<feature type="transmembrane region" description="Helical" evidence="5">
    <location>
        <begin position="13"/>
        <end position="36"/>
    </location>
</feature>
<dbReference type="PANTHER" id="PTHR35529:SF1">
    <property type="entry name" value="MANGANESE EFFLUX PUMP MNTP-RELATED"/>
    <property type="match status" value="1"/>
</dbReference>
<comment type="caution">
    <text evidence="6">The sequence shown here is derived from an EMBL/GenBank/DDBJ whole genome shotgun (WGS) entry which is preliminary data.</text>
</comment>
<evidence type="ECO:0000256" key="3">
    <source>
        <dbReference type="ARBA" id="ARBA00022989"/>
    </source>
</evidence>
<evidence type="ECO:0008006" key="7">
    <source>
        <dbReference type="Google" id="ProtNLM"/>
    </source>
</evidence>
<accession>X1G6S4</accession>
<dbReference type="AlphaFoldDB" id="X1G6S4"/>
<keyword evidence="1" id="KW-1003">Cell membrane</keyword>
<evidence type="ECO:0000256" key="1">
    <source>
        <dbReference type="ARBA" id="ARBA00022475"/>
    </source>
</evidence>
<sequence>IIKDVKLKHALKIALFTGYFQGFFTFLGWLGGIYIAHLISNIDHWIAFVLLVVIGTKMIPQEIETANASIAKATAIKNNIIQSIIHI</sequence>
<evidence type="ECO:0000256" key="4">
    <source>
        <dbReference type="ARBA" id="ARBA00023136"/>
    </source>
</evidence>